<dbReference type="OrthoDB" id="2473397at2"/>
<dbReference type="AlphaFoldDB" id="G2EFR6"/>
<organism evidence="2 3">
    <name type="scientific">Bizionia argentinensis JUB59</name>
    <dbReference type="NCBI Taxonomy" id="1046627"/>
    <lineage>
        <taxon>Bacteria</taxon>
        <taxon>Pseudomonadati</taxon>
        <taxon>Bacteroidota</taxon>
        <taxon>Flavobacteriia</taxon>
        <taxon>Flavobacteriales</taxon>
        <taxon>Flavobacteriaceae</taxon>
        <taxon>Bizionia</taxon>
    </lineage>
</organism>
<comment type="caution">
    <text evidence="2">The sequence shown here is derived from an EMBL/GenBank/DDBJ whole genome shotgun (WGS) entry which is preliminary data.</text>
</comment>
<keyword evidence="1" id="KW-0732">Signal</keyword>
<dbReference type="Proteomes" id="UP000003730">
    <property type="component" value="Unassembled WGS sequence"/>
</dbReference>
<evidence type="ECO:0000313" key="3">
    <source>
        <dbReference type="Proteomes" id="UP000003730"/>
    </source>
</evidence>
<feature type="signal peptide" evidence="1">
    <location>
        <begin position="1"/>
        <end position="22"/>
    </location>
</feature>
<name>G2EFR6_9FLAO</name>
<gene>
    <name evidence="2" type="ORF">BZARG_1927</name>
</gene>
<evidence type="ECO:0000256" key="1">
    <source>
        <dbReference type="SAM" id="SignalP"/>
    </source>
</evidence>
<reference evidence="2 3" key="1">
    <citation type="journal article" date="2008" name="Int. J. Syst. Evol. Microbiol.">
        <title>Bizionia argentinensis sp. nov., isolated from surface marine water in Antarctica.</title>
        <authorList>
            <person name="Bercovich A."/>
            <person name="Vazquez S.C."/>
            <person name="Yankilevich P."/>
            <person name="Coria S.H."/>
            <person name="Foti M."/>
            <person name="Hernandez E."/>
            <person name="Vidal A."/>
            <person name="Ruberto L."/>
            <person name="Melo C."/>
            <person name="Marenssi S."/>
            <person name="Criscuolo M."/>
            <person name="Memoli M."/>
            <person name="Arguelles M."/>
            <person name="Mac Cormack W.P."/>
        </authorList>
    </citation>
    <scope>NUCLEOTIDE SEQUENCE [LARGE SCALE GENOMIC DNA]</scope>
    <source>
        <strain evidence="2 3">JUB59</strain>
    </source>
</reference>
<dbReference type="EMBL" id="AFXZ01000047">
    <property type="protein sequence ID" value="EGV42663.2"/>
    <property type="molecule type" value="Genomic_DNA"/>
</dbReference>
<keyword evidence="3" id="KW-1185">Reference proteome</keyword>
<dbReference type="STRING" id="1046627.BZARG_1927"/>
<sequence>MNLYSTTLLTLSIALSVSFSYAQQGTVTINKSSELDALLLIKKEMSVSNNDSDRYKIQIYSGDRAGADDAIKHFKVFYPNWNVIDLYDPNNYKVWVGDFRNRLEVDRALIKIKEEFRDAFRLKPKNKEKK</sequence>
<accession>G2EFR6</accession>
<dbReference type="eggNOG" id="ENOG5032RMV">
    <property type="taxonomic scope" value="Bacteria"/>
</dbReference>
<proteinExistence type="predicted"/>
<protein>
    <submittedName>
        <fullName evidence="2">SPOR domain-containing protein</fullName>
    </submittedName>
</protein>
<evidence type="ECO:0000313" key="2">
    <source>
        <dbReference type="EMBL" id="EGV42663.2"/>
    </source>
</evidence>
<feature type="chain" id="PRO_5020661175" evidence="1">
    <location>
        <begin position="23"/>
        <end position="130"/>
    </location>
</feature>